<evidence type="ECO:0000256" key="1">
    <source>
        <dbReference type="ARBA" id="ARBA00004651"/>
    </source>
</evidence>
<feature type="transmembrane region" description="Helical" evidence="6">
    <location>
        <begin position="46"/>
        <end position="72"/>
    </location>
</feature>
<keyword evidence="2" id="KW-1003">Cell membrane</keyword>
<feature type="transmembrane region" description="Helical" evidence="6">
    <location>
        <begin position="566"/>
        <end position="589"/>
    </location>
</feature>
<comment type="caution">
    <text evidence="7">The sequence shown here is derived from an EMBL/GenBank/DDBJ whole genome shotgun (WGS) entry which is preliminary data.</text>
</comment>
<feature type="transmembrane region" description="Helical" evidence="6">
    <location>
        <begin position="159"/>
        <end position="180"/>
    </location>
</feature>
<dbReference type="PANTHER" id="PTHR34820:SF4">
    <property type="entry name" value="INNER MEMBRANE PROTEIN YEBZ"/>
    <property type="match status" value="1"/>
</dbReference>
<feature type="transmembrane region" description="Helical" evidence="6">
    <location>
        <begin position="192"/>
        <end position="213"/>
    </location>
</feature>
<dbReference type="PANTHER" id="PTHR34820">
    <property type="entry name" value="INNER MEMBRANE PROTEIN YEBZ"/>
    <property type="match status" value="1"/>
</dbReference>
<dbReference type="GO" id="GO:0005886">
    <property type="term" value="C:plasma membrane"/>
    <property type="evidence" value="ECO:0007669"/>
    <property type="project" value="UniProtKB-SubCell"/>
</dbReference>
<keyword evidence="3 6" id="KW-0812">Transmembrane</keyword>
<dbReference type="InterPro" id="IPR019108">
    <property type="entry name" value="Caa3_assmbl_CtaG-rel"/>
</dbReference>
<feature type="transmembrane region" description="Helical" evidence="6">
    <location>
        <begin position="411"/>
        <end position="432"/>
    </location>
</feature>
<accession>A0A4R2R632</accession>
<dbReference type="EMBL" id="SLXQ01000001">
    <property type="protein sequence ID" value="TCP57487.1"/>
    <property type="molecule type" value="Genomic_DNA"/>
</dbReference>
<feature type="transmembrane region" description="Helical" evidence="6">
    <location>
        <begin position="379"/>
        <end position="399"/>
    </location>
</feature>
<reference evidence="7 8" key="1">
    <citation type="submission" date="2019-03" db="EMBL/GenBank/DDBJ databases">
        <title>Genomic Encyclopedia of Type Strains, Phase IV (KMG-IV): sequencing the most valuable type-strain genomes for metagenomic binning, comparative biology and taxonomic classification.</title>
        <authorList>
            <person name="Goeker M."/>
        </authorList>
    </citation>
    <scope>NUCLEOTIDE SEQUENCE [LARGE SCALE GENOMIC DNA]</scope>
    <source>
        <strain evidence="7 8">DSM 45765</strain>
    </source>
</reference>
<proteinExistence type="predicted"/>
<protein>
    <submittedName>
        <fullName evidence="7">Putative copper resistance protein D</fullName>
    </submittedName>
</protein>
<name>A0A4R2R632_9PSEU</name>
<organism evidence="7 8">
    <name type="scientific">Tamaricihabitans halophyticus</name>
    <dbReference type="NCBI Taxonomy" id="1262583"/>
    <lineage>
        <taxon>Bacteria</taxon>
        <taxon>Bacillati</taxon>
        <taxon>Actinomycetota</taxon>
        <taxon>Actinomycetes</taxon>
        <taxon>Pseudonocardiales</taxon>
        <taxon>Pseudonocardiaceae</taxon>
        <taxon>Tamaricihabitans</taxon>
    </lineage>
</organism>
<dbReference type="AlphaFoldDB" id="A0A4R2R632"/>
<feature type="transmembrane region" description="Helical" evidence="6">
    <location>
        <begin position="341"/>
        <end position="359"/>
    </location>
</feature>
<keyword evidence="4 6" id="KW-1133">Transmembrane helix</keyword>
<feature type="transmembrane region" description="Helical" evidence="6">
    <location>
        <begin position="233"/>
        <end position="251"/>
    </location>
</feature>
<feature type="transmembrane region" description="Helical" evidence="6">
    <location>
        <begin position="492"/>
        <end position="509"/>
    </location>
</feature>
<feature type="transmembrane region" description="Helical" evidence="6">
    <location>
        <begin position="135"/>
        <end position="152"/>
    </location>
</feature>
<feature type="transmembrane region" description="Helical" evidence="6">
    <location>
        <begin position="257"/>
        <end position="277"/>
    </location>
</feature>
<feature type="transmembrane region" description="Helical" evidence="6">
    <location>
        <begin position="84"/>
        <end position="108"/>
    </location>
</feature>
<evidence type="ECO:0000256" key="4">
    <source>
        <dbReference type="ARBA" id="ARBA00022989"/>
    </source>
</evidence>
<evidence type="ECO:0000256" key="5">
    <source>
        <dbReference type="ARBA" id="ARBA00023136"/>
    </source>
</evidence>
<keyword evidence="8" id="KW-1185">Reference proteome</keyword>
<gene>
    <name evidence="7" type="ORF">EV191_1011444</name>
</gene>
<evidence type="ECO:0000313" key="8">
    <source>
        <dbReference type="Proteomes" id="UP000294911"/>
    </source>
</evidence>
<evidence type="ECO:0000256" key="2">
    <source>
        <dbReference type="ARBA" id="ARBA00022475"/>
    </source>
</evidence>
<feature type="transmembrane region" description="Helical" evidence="6">
    <location>
        <begin position="521"/>
        <end position="546"/>
    </location>
</feature>
<feature type="transmembrane region" description="Helical" evidence="6">
    <location>
        <begin position="453"/>
        <end position="472"/>
    </location>
</feature>
<evidence type="ECO:0000256" key="3">
    <source>
        <dbReference type="ARBA" id="ARBA00022692"/>
    </source>
</evidence>
<feature type="transmembrane region" description="Helical" evidence="6">
    <location>
        <begin position="289"/>
        <end position="308"/>
    </location>
</feature>
<sequence>MRFDRTLAISAAIGLAYVLVIVWLAGDVHGILGDSDPGRLTGMSVGAVRFGANASAVVAMGALAFAAFLVPTGRSSKLVADSYAAVRLAHGAATIWTVCAAAMIPLAAADSSGKSLGEALPILPDLIDATVEPKAWLFVFAIAAAVAIGSRSTLSWGPVVLWFAVAVVGLLAPMVAGNGSVGAWHDVTTNALVWHVLAAGLWVGSLVALWLFWLRPTARDRERVLARYHRVTLGCVIVLILSGAIAGMPLARPEGLTTGYGLLLLCKLAICALVPLARLRWGARHTLAVELLALGVAMGATVGLTYLVPPAFVLDRASIAETIVGYELPFGPDIGALFGQWRFDLILGLAAVLAAFWYLRAVTRLRRRGDHWSRWRTVAWLLGCLVVLLATSSGIGFFSPGSFSMHMVVHMLLGMLAPVLLVQGGPVTLALRTLPPEPRGWLVSLMHSRAARIATNPVLVTVVYVGSYYLLYLSDLFETAMLEHWSHQLMNVHFLVSGYLFFWLVSGVDRPPRPMVHLAKLGMLFAVMPFHAFFGVIVMNSNSVIAETYYGYLSLDWVPDLLADQRLAGGIAWAAGEAPMLIVLIALLAQWASADKREASRAERQADRDEDERLAAYNAMLAELADRQR</sequence>
<dbReference type="InterPro" id="IPR032694">
    <property type="entry name" value="CopC/D"/>
</dbReference>
<evidence type="ECO:0000313" key="7">
    <source>
        <dbReference type="EMBL" id="TCP57487.1"/>
    </source>
</evidence>
<dbReference type="Pfam" id="PF09678">
    <property type="entry name" value="Caa3_CtaG"/>
    <property type="match status" value="1"/>
</dbReference>
<comment type="subcellular location">
    <subcellularLocation>
        <location evidence="1">Cell membrane</location>
        <topology evidence="1">Multi-pass membrane protein</topology>
    </subcellularLocation>
</comment>
<feature type="transmembrane region" description="Helical" evidence="6">
    <location>
        <begin position="7"/>
        <end position="26"/>
    </location>
</feature>
<dbReference type="GO" id="GO:0006825">
    <property type="term" value="P:copper ion transport"/>
    <property type="evidence" value="ECO:0007669"/>
    <property type="project" value="InterPro"/>
</dbReference>
<dbReference type="RefSeq" id="WP_243658782.1">
    <property type="nucleotide sequence ID" value="NZ_SLXQ01000001.1"/>
</dbReference>
<evidence type="ECO:0000256" key="6">
    <source>
        <dbReference type="SAM" id="Phobius"/>
    </source>
</evidence>
<keyword evidence="5 6" id="KW-0472">Membrane</keyword>
<dbReference type="Proteomes" id="UP000294911">
    <property type="component" value="Unassembled WGS sequence"/>
</dbReference>